<organism evidence="2 3">
    <name type="scientific">Abeliophyllum distichum</name>
    <dbReference type="NCBI Taxonomy" id="126358"/>
    <lineage>
        <taxon>Eukaryota</taxon>
        <taxon>Viridiplantae</taxon>
        <taxon>Streptophyta</taxon>
        <taxon>Embryophyta</taxon>
        <taxon>Tracheophyta</taxon>
        <taxon>Spermatophyta</taxon>
        <taxon>Magnoliopsida</taxon>
        <taxon>eudicotyledons</taxon>
        <taxon>Gunneridae</taxon>
        <taxon>Pentapetalae</taxon>
        <taxon>asterids</taxon>
        <taxon>lamiids</taxon>
        <taxon>Lamiales</taxon>
        <taxon>Oleaceae</taxon>
        <taxon>Forsythieae</taxon>
        <taxon>Abeliophyllum</taxon>
    </lineage>
</organism>
<accession>A0ABD1Q241</accession>
<feature type="compositionally biased region" description="Acidic residues" evidence="1">
    <location>
        <begin position="12"/>
        <end position="30"/>
    </location>
</feature>
<gene>
    <name evidence="2" type="ORF">Adt_38070</name>
</gene>
<comment type="caution">
    <text evidence="2">The sequence shown here is derived from an EMBL/GenBank/DDBJ whole genome shotgun (WGS) entry which is preliminary data.</text>
</comment>
<proteinExistence type="predicted"/>
<evidence type="ECO:0000313" key="2">
    <source>
        <dbReference type="EMBL" id="KAL2469934.1"/>
    </source>
</evidence>
<feature type="compositionally biased region" description="Basic and acidic residues" evidence="1">
    <location>
        <begin position="111"/>
        <end position="127"/>
    </location>
</feature>
<evidence type="ECO:0000256" key="1">
    <source>
        <dbReference type="SAM" id="MobiDB-lite"/>
    </source>
</evidence>
<feature type="compositionally biased region" description="Polar residues" evidence="1">
    <location>
        <begin position="91"/>
        <end position="101"/>
    </location>
</feature>
<dbReference type="AlphaFoldDB" id="A0ABD1Q241"/>
<dbReference type="Proteomes" id="UP001604336">
    <property type="component" value="Unassembled WGS sequence"/>
</dbReference>
<feature type="region of interest" description="Disordered" evidence="1">
    <location>
        <begin position="91"/>
        <end position="127"/>
    </location>
</feature>
<name>A0ABD1Q241_9LAMI</name>
<sequence length="127" mass="14412">MDHSYIIKDALLEVEDVGPQEDANDEEEAEIPGLQLSDSNDEVNDGDFEFYKNAPKRIHVGYNIDPTIEEANEGIGELGLDIDKDYYPSSEELNTDYSSAEDNYRFPTFDPGKKNFDPQLEVGKRDM</sequence>
<reference evidence="3" key="1">
    <citation type="submission" date="2024-07" db="EMBL/GenBank/DDBJ databases">
        <title>Two chromosome-level genome assemblies of Korean endemic species Abeliophyllum distichum and Forsythia ovata (Oleaceae).</title>
        <authorList>
            <person name="Jang H."/>
        </authorList>
    </citation>
    <scope>NUCLEOTIDE SEQUENCE [LARGE SCALE GENOMIC DNA]</scope>
</reference>
<protein>
    <submittedName>
        <fullName evidence="2">Uncharacterized protein</fullName>
    </submittedName>
</protein>
<keyword evidence="3" id="KW-1185">Reference proteome</keyword>
<dbReference type="EMBL" id="JBFOLK010000012">
    <property type="protein sequence ID" value="KAL2469934.1"/>
    <property type="molecule type" value="Genomic_DNA"/>
</dbReference>
<feature type="region of interest" description="Disordered" evidence="1">
    <location>
        <begin position="12"/>
        <end position="46"/>
    </location>
</feature>
<evidence type="ECO:0000313" key="3">
    <source>
        <dbReference type="Proteomes" id="UP001604336"/>
    </source>
</evidence>